<keyword evidence="1" id="KW-0812">Transmembrane</keyword>
<evidence type="ECO:0000256" key="1">
    <source>
        <dbReference type="SAM" id="Phobius"/>
    </source>
</evidence>
<protein>
    <recommendedName>
        <fullName evidence="2">DUF4190 domain-containing protein</fullName>
    </recommendedName>
</protein>
<reference evidence="4" key="1">
    <citation type="journal article" date="2019" name="Int. J. Syst. Evol. Microbiol.">
        <title>The Global Catalogue of Microorganisms (GCM) 10K type strain sequencing project: providing services to taxonomists for standard genome sequencing and annotation.</title>
        <authorList>
            <consortium name="The Broad Institute Genomics Platform"/>
            <consortium name="The Broad Institute Genome Sequencing Center for Infectious Disease"/>
            <person name="Wu L."/>
            <person name="Ma J."/>
        </authorList>
    </citation>
    <scope>NUCLEOTIDE SEQUENCE [LARGE SCALE GENOMIC DNA]</scope>
    <source>
        <strain evidence="4">JCM 16904</strain>
    </source>
</reference>
<feature type="transmembrane region" description="Helical" evidence="1">
    <location>
        <begin position="20"/>
        <end position="52"/>
    </location>
</feature>
<proteinExistence type="predicted"/>
<gene>
    <name evidence="3" type="ORF">GCM10022224_018860</name>
</gene>
<name>A0ABP7BDF2_9ACTN</name>
<evidence type="ECO:0000313" key="3">
    <source>
        <dbReference type="EMBL" id="GAA3655946.1"/>
    </source>
</evidence>
<feature type="domain" description="DUF4190" evidence="2">
    <location>
        <begin position="19"/>
        <end position="82"/>
    </location>
</feature>
<comment type="caution">
    <text evidence="3">The sequence shown here is derived from an EMBL/GenBank/DDBJ whole genome shotgun (WGS) entry which is preliminary data.</text>
</comment>
<evidence type="ECO:0000313" key="4">
    <source>
        <dbReference type="Proteomes" id="UP001500902"/>
    </source>
</evidence>
<keyword evidence="4" id="KW-1185">Reference proteome</keyword>
<sequence>MHPPHRGDPMPLQPTSGAAVASLVFGLLGLVGSWCMFGVPSIAAVVLGHVAARSTKRGLRAGHGMAVAGLILGYLVVVPAVIVSAVVIGFMGPESAADSINGLIAFFFSLVG</sequence>
<dbReference type="EMBL" id="BAAAZP010000031">
    <property type="protein sequence ID" value="GAA3655946.1"/>
    <property type="molecule type" value="Genomic_DNA"/>
</dbReference>
<keyword evidence="1" id="KW-1133">Transmembrane helix</keyword>
<dbReference type="Pfam" id="PF13828">
    <property type="entry name" value="DUF4190"/>
    <property type="match status" value="1"/>
</dbReference>
<feature type="transmembrane region" description="Helical" evidence="1">
    <location>
        <begin position="64"/>
        <end position="91"/>
    </location>
</feature>
<dbReference type="Proteomes" id="UP001500902">
    <property type="component" value="Unassembled WGS sequence"/>
</dbReference>
<keyword evidence="1" id="KW-0472">Membrane</keyword>
<organism evidence="3 4">
    <name type="scientific">Nonomuraea antimicrobica</name>
    <dbReference type="NCBI Taxonomy" id="561173"/>
    <lineage>
        <taxon>Bacteria</taxon>
        <taxon>Bacillati</taxon>
        <taxon>Actinomycetota</taxon>
        <taxon>Actinomycetes</taxon>
        <taxon>Streptosporangiales</taxon>
        <taxon>Streptosporangiaceae</taxon>
        <taxon>Nonomuraea</taxon>
    </lineage>
</organism>
<dbReference type="InterPro" id="IPR025241">
    <property type="entry name" value="DUF4190"/>
</dbReference>
<accession>A0ABP7BDF2</accession>
<evidence type="ECO:0000259" key="2">
    <source>
        <dbReference type="Pfam" id="PF13828"/>
    </source>
</evidence>